<evidence type="ECO:0000256" key="2">
    <source>
        <dbReference type="ARBA" id="ARBA00022737"/>
    </source>
</evidence>
<evidence type="ECO:0000313" key="3">
    <source>
        <dbReference type="EMBL" id="OMJ65536.1"/>
    </source>
</evidence>
<dbReference type="SMART" id="SM00612">
    <property type="entry name" value="Kelch"/>
    <property type="match status" value="1"/>
</dbReference>
<gene>
    <name evidence="3" type="ORF">SteCoe_38046</name>
</gene>
<dbReference type="AlphaFoldDB" id="A0A1R2ALZ5"/>
<dbReference type="OrthoDB" id="296906at2759"/>
<comment type="caution">
    <text evidence="3">The sequence shown here is derived from an EMBL/GenBank/DDBJ whole genome shotgun (WGS) entry which is preliminary data.</text>
</comment>
<dbReference type="PANTHER" id="PTHR46260:SF3">
    <property type="entry name" value="RING-TYPE DOMAIN-CONTAINING PROTEIN"/>
    <property type="match status" value="1"/>
</dbReference>
<evidence type="ECO:0000256" key="1">
    <source>
        <dbReference type="ARBA" id="ARBA00022441"/>
    </source>
</evidence>
<dbReference type="PANTHER" id="PTHR46260">
    <property type="entry name" value="RING-TYPE DOMAIN-CONTAINING PROTEIN"/>
    <property type="match status" value="1"/>
</dbReference>
<keyword evidence="1" id="KW-0880">Kelch repeat</keyword>
<dbReference type="Gene3D" id="2.120.10.80">
    <property type="entry name" value="Kelch-type beta propeller"/>
    <property type="match status" value="1"/>
</dbReference>
<protein>
    <submittedName>
        <fullName evidence="3">Uncharacterized protein</fullName>
    </submittedName>
</protein>
<organism evidence="3 4">
    <name type="scientific">Stentor coeruleus</name>
    <dbReference type="NCBI Taxonomy" id="5963"/>
    <lineage>
        <taxon>Eukaryota</taxon>
        <taxon>Sar</taxon>
        <taxon>Alveolata</taxon>
        <taxon>Ciliophora</taxon>
        <taxon>Postciliodesmatophora</taxon>
        <taxon>Heterotrichea</taxon>
        <taxon>Heterotrichida</taxon>
        <taxon>Stentoridae</taxon>
        <taxon>Stentor</taxon>
    </lineage>
</organism>
<dbReference type="EMBL" id="MPUH01002076">
    <property type="protein sequence ID" value="OMJ65536.1"/>
    <property type="molecule type" value="Genomic_DNA"/>
</dbReference>
<reference evidence="3 4" key="1">
    <citation type="submission" date="2016-11" db="EMBL/GenBank/DDBJ databases">
        <title>The macronuclear genome of Stentor coeruleus: a giant cell with tiny introns.</title>
        <authorList>
            <person name="Slabodnick M."/>
            <person name="Ruby J.G."/>
            <person name="Reiff S.B."/>
            <person name="Swart E.C."/>
            <person name="Gosai S."/>
            <person name="Prabakaran S."/>
            <person name="Witkowska E."/>
            <person name="Larue G.E."/>
            <person name="Fisher S."/>
            <person name="Freeman R.M."/>
            <person name="Gunawardena J."/>
            <person name="Chu W."/>
            <person name="Stover N.A."/>
            <person name="Gregory B.D."/>
            <person name="Nowacki M."/>
            <person name="Derisi J."/>
            <person name="Roy S.W."/>
            <person name="Marshall W.F."/>
            <person name="Sood P."/>
        </authorList>
    </citation>
    <scope>NUCLEOTIDE SEQUENCE [LARGE SCALE GENOMIC DNA]</scope>
    <source>
        <strain evidence="3">WM001</strain>
    </source>
</reference>
<dbReference type="SUPFAM" id="SSF117281">
    <property type="entry name" value="Kelch motif"/>
    <property type="match status" value="1"/>
</dbReference>
<keyword evidence="4" id="KW-1185">Reference proteome</keyword>
<name>A0A1R2ALZ5_9CILI</name>
<proteinExistence type="predicted"/>
<sequence length="137" mass="14987">MEPSLASGVCLLVEESIYYIGGVSPEAVHSSKIFKFSNTWESIEASPSIFTPKSGHCGFTLNSDIYIFGGQCESENLVFNTSHKLDLKNNTWTILPNLPQPRHSSSCVIYNNQGLIYGGANQEGVLDSLLIFNPGKK</sequence>
<dbReference type="Proteomes" id="UP000187209">
    <property type="component" value="Unassembled WGS sequence"/>
</dbReference>
<dbReference type="InterPro" id="IPR006652">
    <property type="entry name" value="Kelch_1"/>
</dbReference>
<dbReference type="InterPro" id="IPR015915">
    <property type="entry name" value="Kelch-typ_b-propeller"/>
</dbReference>
<accession>A0A1R2ALZ5</accession>
<evidence type="ECO:0000313" key="4">
    <source>
        <dbReference type="Proteomes" id="UP000187209"/>
    </source>
</evidence>
<keyword evidence="2" id="KW-0677">Repeat</keyword>
<dbReference type="Pfam" id="PF24681">
    <property type="entry name" value="Kelch_KLHDC2_KLHL20_DRC7"/>
    <property type="match status" value="1"/>
</dbReference>
<dbReference type="InterPro" id="IPR051746">
    <property type="entry name" value="Kelch_domain_containing_8"/>
</dbReference>